<gene>
    <name evidence="1" type="ORF">CPT_Miami_108</name>
</gene>
<evidence type="ECO:0000313" key="2">
    <source>
        <dbReference type="Proteomes" id="UP000662782"/>
    </source>
</evidence>
<organism evidence="1 2">
    <name type="scientific">Klebsiella phage Miami</name>
    <dbReference type="NCBI Taxonomy" id="2767581"/>
    <lineage>
        <taxon>Viruses</taxon>
        <taxon>Duplodnaviria</taxon>
        <taxon>Heunggongvirae</taxon>
        <taxon>Uroviricota</taxon>
        <taxon>Caudoviricetes</taxon>
        <taxon>Chimalliviridae</taxon>
        <taxon>Miamivirus</taxon>
        <taxon>Miamivirus miami</taxon>
    </lineage>
</organism>
<dbReference type="Proteomes" id="UP000662782">
    <property type="component" value="Segment"/>
</dbReference>
<name>A0A873WFW6_9CAUD</name>
<sequence>MSKRGLSSSPYRSRLEKKKLDKRRADLFTGPKLRGRKAIQQKIRIESYFKDICWNPDGYLLSQNHTRKFRQMLSATPILSASAEALNGSANRQESIYETFSFYTHKNIDLRDYRKAHGRPLTTNGFQHG</sequence>
<proteinExistence type="predicted"/>
<accession>A0A873WFW6</accession>
<dbReference type="EMBL" id="MT701590">
    <property type="protein sequence ID" value="QPB09203.1"/>
    <property type="molecule type" value="Genomic_DNA"/>
</dbReference>
<evidence type="ECO:0000313" key="1">
    <source>
        <dbReference type="EMBL" id="QPB09203.1"/>
    </source>
</evidence>
<protein>
    <submittedName>
        <fullName evidence="1">Uncharacterized protein</fullName>
    </submittedName>
</protein>
<keyword evidence="2" id="KW-1185">Reference proteome</keyword>
<reference evidence="1 2" key="1">
    <citation type="submission" date="2020-07" db="EMBL/GenBank/DDBJ databases">
        <title>Complete genome sequence of Klebsiella pneumoniae phage Miami.</title>
        <authorList>
            <person name="Mora D.A."/>
            <person name="Lessor L."/>
            <person name="Gill J."/>
            <person name="Liu M."/>
        </authorList>
    </citation>
    <scope>NUCLEOTIDE SEQUENCE [LARGE SCALE GENOMIC DNA]</scope>
</reference>